<dbReference type="InterPro" id="IPR051533">
    <property type="entry name" value="WaaL-like"/>
</dbReference>
<dbReference type="SMART" id="SM00028">
    <property type="entry name" value="TPR"/>
    <property type="match status" value="2"/>
</dbReference>
<proteinExistence type="predicted"/>
<keyword evidence="4 6" id="KW-0472">Membrane</keyword>
<keyword evidence="3 6" id="KW-1133">Transmembrane helix</keyword>
<keyword evidence="8" id="KW-0436">Ligase</keyword>
<feature type="domain" description="O-antigen ligase-related" evidence="7">
    <location>
        <begin position="189"/>
        <end position="335"/>
    </location>
</feature>
<keyword evidence="5" id="KW-0802">TPR repeat</keyword>
<evidence type="ECO:0000313" key="9">
    <source>
        <dbReference type="Proteomes" id="UP000829476"/>
    </source>
</evidence>
<comment type="subcellular location">
    <subcellularLocation>
        <location evidence="1">Membrane</location>
        <topology evidence="1">Multi-pass membrane protein</topology>
    </subcellularLocation>
</comment>
<feature type="transmembrane region" description="Helical" evidence="6">
    <location>
        <begin position="184"/>
        <end position="201"/>
    </location>
</feature>
<evidence type="ECO:0000256" key="6">
    <source>
        <dbReference type="SAM" id="Phobius"/>
    </source>
</evidence>
<dbReference type="Pfam" id="PF04932">
    <property type="entry name" value="Wzy_C"/>
    <property type="match status" value="1"/>
</dbReference>
<feature type="transmembrane region" description="Helical" evidence="6">
    <location>
        <begin position="361"/>
        <end position="382"/>
    </location>
</feature>
<evidence type="ECO:0000256" key="3">
    <source>
        <dbReference type="ARBA" id="ARBA00022989"/>
    </source>
</evidence>
<dbReference type="Proteomes" id="UP000829476">
    <property type="component" value="Chromosome"/>
</dbReference>
<reference evidence="8 9" key="1">
    <citation type="journal article" date="2018" name="Int. J. Syst. Evol. Microbiol.">
        <title>Zhouia spongiae sp. nov., isolated from a marine sponge.</title>
        <authorList>
            <person name="Zhuang L."/>
            <person name="Lin B."/>
            <person name="Qin F."/>
            <person name="Luo L."/>
        </authorList>
    </citation>
    <scope>NUCLEOTIDE SEQUENCE [LARGE SCALE GENOMIC DNA]</scope>
    <source>
        <strain evidence="8 9">HN-Y44</strain>
    </source>
</reference>
<feature type="repeat" description="TPR" evidence="5">
    <location>
        <begin position="667"/>
        <end position="700"/>
    </location>
</feature>
<evidence type="ECO:0000256" key="4">
    <source>
        <dbReference type="ARBA" id="ARBA00023136"/>
    </source>
</evidence>
<protein>
    <submittedName>
        <fullName evidence="8">O-antigen ligase family protein</fullName>
    </submittedName>
</protein>
<dbReference type="PANTHER" id="PTHR37422:SF17">
    <property type="entry name" value="O-ANTIGEN LIGASE"/>
    <property type="match status" value="1"/>
</dbReference>
<feature type="transmembrane region" description="Helical" evidence="6">
    <location>
        <begin position="12"/>
        <end position="39"/>
    </location>
</feature>
<evidence type="ECO:0000256" key="2">
    <source>
        <dbReference type="ARBA" id="ARBA00022692"/>
    </source>
</evidence>
<accession>A0ABY3YL35</accession>
<feature type="repeat" description="TPR" evidence="5">
    <location>
        <begin position="529"/>
        <end position="562"/>
    </location>
</feature>
<feature type="transmembrane region" description="Helical" evidence="6">
    <location>
        <begin position="51"/>
        <end position="71"/>
    </location>
</feature>
<feature type="transmembrane region" description="Helical" evidence="6">
    <location>
        <begin position="232"/>
        <end position="252"/>
    </location>
</feature>
<evidence type="ECO:0000259" key="7">
    <source>
        <dbReference type="Pfam" id="PF04932"/>
    </source>
</evidence>
<feature type="transmembrane region" description="Helical" evidence="6">
    <location>
        <begin position="328"/>
        <end position="349"/>
    </location>
</feature>
<evidence type="ECO:0000256" key="1">
    <source>
        <dbReference type="ARBA" id="ARBA00004141"/>
    </source>
</evidence>
<feature type="transmembrane region" description="Helical" evidence="6">
    <location>
        <begin position="83"/>
        <end position="99"/>
    </location>
</feature>
<feature type="transmembrane region" description="Helical" evidence="6">
    <location>
        <begin position="416"/>
        <end position="435"/>
    </location>
</feature>
<dbReference type="InterPro" id="IPR011990">
    <property type="entry name" value="TPR-like_helical_dom_sf"/>
</dbReference>
<name>A0ABY3YL35_9FLAO</name>
<organism evidence="8 9">
    <name type="scientific">Zhouia spongiae</name>
    <dbReference type="NCBI Taxonomy" id="2202721"/>
    <lineage>
        <taxon>Bacteria</taxon>
        <taxon>Pseudomonadati</taxon>
        <taxon>Bacteroidota</taxon>
        <taxon>Flavobacteriia</taxon>
        <taxon>Flavobacteriales</taxon>
        <taxon>Flavobacteriaceae</taxon>
        <taxon>Zhouia</taxon>
    </lineage>
</organism>
<dbReference type="PROSITE" id="PS50005">
    <property type="entry name" value="TPR"/>
    <property type="match status" value="2"/>
</dbReference>
<dbReference type="SUPFAM" id="SSF48452">
    <property type="entry name" value="TPR-like"/>
    <property type="match status" value="1"/>
</dbReference>
<feature type="transmembrane region" description="Helical" evidence="6">
    <location>
        <begin position="106"/>
        <end position="128"/>
    </location>
</feature>
<dbReference type="InterPro" id="IPR019734">
    <property type="entry name" value="TPR_rpt"/>
</dbReference>
<dbReference type="Pfam" id="PF13181">
    <property type="entry name" value="TPR_8"/>
    <property type="match status" value="1"/>
</dbReference>
<dbReference type="RefSeq" id="WP_242936711.1">
    <property type="nucleotide sequence ID" value="NZ_CP094326.1"/>
</dbReference>
<dbReference type="Gene3D" id="1.25.40.10">
    <property type="entry name" value="Tetratricopeptide repeat domain"/>
    <property type="match status" value="2"/>
</dbReference>
<keyword evidence="9" id="KW-1185">Reference proteome</keyword>
<dbReference type="GO" id="GO:0016874">
    <property type="term" value="F:ligase activity"/>
    <property type="evidence" value="ECO:0007669"/>
    <property type="project" value="UniProtKB-KW"/>
</dbReference>
<sequence>MNLDFKKSPITIIACILMIITIGFWKIDLLLPIIFILLINGFKIKNFDFQFSILDIGFLCVLASEIISYIFSTYQFNSLPELTNFYVIFILYLMYKILFNNAKYYNLLISIIFSFGLVLLIITIVYFFNFKQKFNLQGFYELNDFKVFYQPFNNPNNIWVSLILVLIPFGTIFLNIQKDIRFKILGLLNFAFLVLCILASFSRGAYLSLIFFILIVNIFSFKLFSIKRLIKLNSFCLIIMVLMALPMFKSVLTTVSVNKTLSQKRSTEGRLDRWSSNLHNGLSDKPFFGWGQKNYVLAHSKNPFLKEDLKFSTLSNNTYLQTFLEKGLVGIIAYMILLTSIIIITFKRLRANCLDRLKKTHLILIFSGLMAFFVRELTFSSFLNNNSVYFLAFHLVFLLIPYDVNLKKIKLTKRSINGIIILLLCGNLVFSYGSLQRVFINKNNNESINSFNKNNKLGSLNSINQALKFSPENITLNKHRALILAKNSFEIEISSETNGFISFIKSNKDTLNILKENLDNIIGISPFDDEIYHNKAWVHFALNEKDSAKLFFDKAIKLNPYNSTYYLSKLLYNLKNDDLRNLKDYLCKVIRYSPEILESFFYAEFSKKYPTLVFEARREAVRGLRETITKENNIILKARLARLILDENPKEALILLNEVIEKIPNLNRPWLYRGLIYFKKGDTLQAYNNYKKSLFINSKDYLGRKYLSEYFHSMNNEKKYILNLDFAMYGFKNITSDNVIKNADLSSLRPIHNSYIPFKLLEYKKPFIDIVNSSRIVEEYYLNN</sequence>
<dbReference type="PANTHER" id="PTHR37422">
    <property type="entry name" value="TEICHURONIC ACID BIOSYNTHESIS PROTEIN TUAE"/>
    <property type="match status" value="1"/>
</dbReference>
<dbReference type="EMBL" id="CP094326">
    <property type="protein sequence ID" value="UNY98304.1"/>
    <property type="molecule type" value="Genomic_DNA"/>
</dbReference>
<feature type="transmembrane region" description="Helical" evidence="6">
    <location>
        <begin position="388"/>
        <end position="404"/>
    </location>
</feature>
<evidence type="ECO:0000313" key="8">
    <source>
        <dbReference type="EMBL" id="UNY98304.1"/>
    </source>
</evidence>
<keyword evidence="2 6" id="KW-0812">Transmembrane</keyword>
<feature type="transmembrane region" description="Helical" evidence="6">
    <location>
        <begin position="158"/>
        <end position="177"/>
    </location>
</feature>
<gene>
    <name evidence="8" type="ORF">MQE36_14595</name>
</gene>
<evidence type="ECO:0000256" key="5">
    <source>
        <dbReference type="PROSITE-ProRule" id="PRU00339"/>
    </source>
</evidence>
<dbReference type="InterPro" id="IPR007016">
    <property type="entry name" value="O-antigen_ligase-rel_domated"/>
</dbReference>
<feature type="transmembrane region" description="Helical" evidence="6">
    <location>
        <begin position="207"/>
        <end position="225"/>
    </location>
</feature>